<keyword evidence="3" id="KW-1185">Reference proteome</keyword>
<reference evidence="2 3" key="1">
    <citation type="journal article" date="2018" name="Mol. Biol. Evol.">
        <title>Broad Genomic Sampling Reveals a Smut Pathogenic Ancestry of the Fungal Clade Ustilaginomycotina.</title>
        <authorList>
            <person name="Kijpornyongpan T."/>
            <person name="Mondo S.J."/>
            <person name="Barry K."/>
            <person name="Sandor L."/>
            <person name="Lee J."/>
            <person name="Lipzen A."/>
            <person name="Pangilinan J."/>
            <person name="LaButti K."/>
            <person name="Hainaut M."/>
            <person name="Henrissat B."/>
            <person name="Grigoriev I.V."/>
            <person name="Spatafora J.W."/>
            <person name="Aime M.C."/>
        </authorList>
    </citation>
    <scope>NUCLEOTIDE SEQUENCE [LARGE SCALE GENOMIC DNA]</scope>
    <source>
        <strain evidence="2 3">MCA 4718</strain>
    </source>
</reference>
<dbReference type="RefSeq" id="XP_025347826.1">
    <property type="nucleotide sequence ID" value="XM_025492510.1"/>
</dbReference>
<sequence>MHTKILSVAAPPISLLSPRKPSTSRTNEWQPSETSSSSSSSAYYASVATSDPSSSTATLSGPTRSMRSRRPRHSVEETQAYCEAQREAIALLSLSPRTRRTGRPSSRQSQQQGSDEDSDSHNPFRAYNRLAETRSQDAAGIYQRAGARQQRPSGLVSKASRGNGQWQAPPPVQSTSATSRPTPAHMRSRATPPPSSNASDMTPDSPRSLVATSESPRPRRRAKSLERAMAGLGWYWSSDAESIWGQPRASSNDSRRASIERERSRTAPLPRTDLSKPYSTLYEEQGEEEGEPSRASTSSTSQSSFLAAYAAGDFDIHEAGSRVEDRDRESFSTGDCAFPAPVPVWEAARKRAACRLGVWSLPKSVLRDIDDVRSGLAEKLGADKEEIMADILFGEEGWKFTLEGLLHHNNLRRNTVCAHVILNRNQGLTVDVRNDWRFQKTRILSRIHTVSGFPITSATGLPIGGICLAARTSRPTITEEEKESVRGAGEEISRLLEANFTASFHVKMARLAAMYSEMTSGPFSLQNVRLPRLDLESGQVEAAQHGHYFAMGDTSGLSLDQYCHRIADAMKLDTVFFAALLSHSDSEQSPARRNSQSEPSHRLAVLGKSGSVCPVDQQSVDTLLRAFDSGNDEGCLILQNEFDPERRHHLPRPADMGGSDFFSCAIVLPLSIEAPSRLVRRSTDSAPASPRSLGGVAEQQPHFSQHQVVKMIAFAASRDERHVLGVEDVRFLQYLGPVLQSNLAACIRSSPSSRSSEVGVISSSPSHSSRSTPSIGGGGGGEQPSFRSTQMSRGVDSSRSRALRSSTSSGSRGYSRSGSGSVGASASLRNATGAATESVPYSGVRSLDYGVRGNVNSSAATANPSGSGSASTTGLPLAPSLSIHSRGEMPISYDLEHESEYGSSTSPSPSGLVGGVPISTTSSGAERSMGRRSHALAQPLHLLANATRLVQATGRKGMAMGLTASRSGYDLARHASGASANSASSAGASAGAGGGGGEGIVNGGSILGGRRGSSVPFPSSNTVIAEDTEGKGYGAGFGGGGGGGGGGGKRRASTAPGMGVGGRV</sequence>
<feature type="region of interest" description="Disordered" evidence="1">
    <location>
        <begin position="1003"/>
        <end position="1064"/>
    </location>
</feature>
<feature type="region of interest" description="Disordered" evidence="1">
    <location>
        <begin position="681"/>
        <end position="700"/>
    </location>
</feature>
<dbReference type="AlphaFoldDB" id="A0A316U5Z7"/>
<feature type="compositionally biased region" description="Low complexity" evidence="1">
    <location>
        <begin position="32"/>
        <end position="50"/>
    </location>
</feature>
<feature type="compositionally biased region" description="Polar residues" evidence="1">
    <location>
        <begin position="51"/>
        <end position="65"/>
    </location>
</feature>
<dbReference type="Proteomes" id="UP000245942">
    <property type="component" value="Unassembled WGS sequence"/>
</dbReference>
<dbReference type="EMBL" id="KZ819327">
    <property type="protein sequence ID" value="PWN20666.1"/>
    <property type="molecule type" value="Genomic_DNA"/>
</dbReference>
<feature type="region of interest" description="Disordered" evidence="1">
    <location>
        <begin position="859"/>
        <end position="882"/>
    </location>
</feature>
<feature type="compositionally biased region" description="Low complexity" evidence="1">
    <location>
        <begin position="753"/>
        <end position="774"/>
    </location>
</feature>
<dbReference type="STRING" id="1684307.A0A316U5Z7"/>
<name>A0A316U5Z7_9BASI</name>
<feature type="compositionally biased region" description="Low complexity" evidence="1">
    <location>
        <begin position="103"/>
        <end position="113"/>
    </location>
</feature>
<dbReference type="GeneID" id="37014244"/>
<organism evidence="2 3">
    <name type="scientific">Pseudomicrostroma glucosiphilum</name>
    <dbReference type="NCBI Taxonomy" id="1684307"/>
    <lineage>
        <taxon>Eukaryota</taxon>
        <taxon>Fungi</taxon>
        <taxon>Dikarya</taxon>
        <taxon>Basidiomycota</taxon>
        <taxon>Ustilaginomycotina</taxon>
        <taxon>Exobasidiomycetes</taxon>
        <taxon>Microstromatales</taxon>
        <taxon>Microstromatales incertae sedis</taxon>
        <taxon>Pseudomicrostroma</taxon>
    </lineage>
</organism>
<feature type="region of interest" description="Disordered" evidence="1">
    <location>
        <begin position="244"/>
        <end position="302"/>
    </location>
</feature>
<feature type="compositionally biased region" description="Low complexity" evidence="1">
    <location>
        <begin position="902"/>
        <end position="919"/>
    </location>
</feature>
<protein>
    <recommendedName>
        <fullName evidence="4">GAF domain-containing protein</fullName>
    </recommendedName>
</protein>
<accession>A0A316U5Z7</accession>
<dbReference type="OrthoDB" id="21225at2759"/>
<feature type="region of interest" description="Disordered" evidence="1">
    <location>
        <begin position="1"/>
        <end position="224"/>
    </location>
</feature>
<evidence type="ECO:0008006" key="4">
    <source>
        <dbReference type="Google" id="ProtNLM"/>
    </source>
</evidence>
<feature type="compositionally biased region" description="Polar residues" evidence="1">
    <location>
        <begin position="859"/>
        <end position="874"/>
    </location>
</feature>
<proteinExistence type="predicted"/>
<evidence type="ECO:0000256" key="1">
    <source>
        <dbReference type="SAM" id="MobiDB-lite"/>
    </source>
</evidence>
<feature type="compositionally biased region" description="Low complexity" evidence="1">
    <location>
        <begin position="803"/>
        <end position="826"/>
    </location>
</feature>
<evidence type="ECO:0000313" key="2">
    <source>
        <dbReference type="EMBL" id="PWN20666.1"/>
    </source>
</evidence>
<gene>
    <name evidence="2" type="ORF">BCV69DRAFT_282885</name>
</gene>
<feature type="region of interest" description="Disordered" evidence="1">
    <location>
        <begin position="897"/>
        <end position="932"/>
    </location>
</feature>
<evidence type="ECO:0000313" key="3">
    <source>
        <dbReference type="Proteomes" id="UP000245942"/>
    </source>
</evidence>
<feature type="compositionally biased region" description="Polar residues" evidence="1">
    <location>
        <begin position="20"/>
        <end position="31"/>
    </location>
</feature>
<feature type="compositionally biased region" description="Gly residues" evidence="1">
    <location>
        <begin position="1031"/>
        <end position="1047"/>
    </location>
</feature>
<feature type="compositionally biased region" description="Basic and acidic residues" evidence="1">
    <location>
        <begin position="253"/>
        <end position="265"/>
    </location>
</feature>
<feature type="region of interest" description="Disordered" evidence="1">
    <location>
        <begin position="753"/>
        <end position="826"/>
    </location>
</feature>